<feature type="compositionally biased region" description="Low complexity" evidence="1">
    <location>
        <begin position="44"/>
        <end position="63"/>
    </location>
</feature>
<protein>
    <submittedName>
        <fullName evidence="2">Multidrug transporter</fullName>
    </submittedName>
</protein>
<evidence type="ECO:0000313" key="2">
    <source>
        <dbReference type="EMBL" id="PJO61676.1"/>
    </source>
</evidence>
<comment type="caution">
    <text evidence="2">The sequence shown here is derived from an EMBL/GenBank/DDBJ whole genome shotgun (WGS) entry which is preliminary data.</text>
</comment>
<accession>A0AAX0TZJ4</accession>
<evidence type="ECO:0000313" key="3">
    <source>
        <dbReference type="Proteomes" id="UP000231878"/>
    </source>
</evidence>
<name>A0AAX0TZJ4_BURPE</name>
<proteinExistence type="predicted"/>
<feature type="non-terminal residue" evidence="2">
    <location>
        <position position="1"/>
    </location>
</feature>
<gene>
    <name evidence="2" type="ORF">CWD88_35135</name>
</gene>
<sequence>QLISARLARWTNLVDLYRALGGGWLERAGETPRPADAPVDYGKAAPAPASAVPAASASAPAAG</sequence>
<dbReference type="Proteomes" id="UP000231878">
    <property type="component" value="Unassembled WGS sequence"/>
</dbReference>
<organism evidence="2 3">
    <name type="scientific">Burkholderia pseudomallei</name>
    <name type="common">Pseudomonas pseudomallei</name>
    <dbReference type="NCBI Taxonomy" id="28450"/>
    <lineage>
        <taxon>Bacteria</taxon>
        <taxon>Pseudomonadati</taxon>
        <taxon>Pseudomonadota</taxon>
        <taxon>Betaproteobacteria</taxon>
        <taxon>Burkholderiales</taxon>
        <taxon>Burkholderiaceae</taxon>
        <taxon>Burkholderia</taxon>
        <taxon>pseudomallei group</taxon>
    </lineage>
</organism>
<reference evidence="2 3" key="1">
    <citation type="submission" date="2017-11" db="EMBL/GenBank/DDBJ databases">
        <title>Molecular characterization of Burkholderia pseudomallei and closely related isolates from Vietnam.</title>
        <authorList>
            <person name="Ustinov D.V."/>
            <person name="Antonov A.S."/>
            <person name="Avdusheva E.F."/>
            <person name="Shpak I.M."/>
            <person name="Zakharova I.B."/>
            <person name="Thi L.A."/>
            <person name="Teteryatnikova N."/>
            <person name="Lopasteyskaya Y.A."/>
            <person name="Kuzyutina J.A."/>
            <person name="Ngo T.N."/>
            <person name="Victorov D.V."/>
        </authorList>
    </citation>
    <scope>NUCLEOTIDE SEQUENCE [LARGE SCALE GENOMIC DNA]</scope>
    <source>
        <strain evidence="2 3">V1512</strain>
    </source>
</reference>
<dbReference type="AlphaFoldDB" id="A0AAX0TZJ4"/>
<evidence type="ECO:0000256" key="1">
    <source>
        <dbReference type="SAM" id="MobiDB-lite"/>
    </source>
</evidence>
<feature type="region of interest" description="Disordered" evidence="1">
    <location>
        <begin position="27"/>
        <end position="63"/>
    </location>
</feature>
<dbReference type="EMBL" id="PHRB01000067">
    <property type="protein sequence ID" value="PJO61676.1"/>
    <property type="molecule type" value="Genomic_DNA"/>
</dbReference>